<evidence type="ECO:0000256" key="1">
    <source>
        <dbReference type="ARBA" id="ARBA00022598"/>
    </source>
</evidence>
<comment type="similarity">
    <text evidence="2 3">Belongs to the glutamine synthetase family.</text>
</comment>
<keyword evidence="6" id="KW-1185">Reference proteome</keyword>
<dbReference type="Proteomes" id="UP000286921">
    <property type="component" value="Unassembled WGS sequence"/>
</dbReference>
<evidence type="ECO:0000313" key="6">
    <source>
        <dbReference type="Proteomes" id="UP000286921"/>
    </source>
</evidence>
<evidence type="ECO:0000259" key="4">
    <source>
        <dbReference type="PROSITE" id="PS51987"/>
    </source>
</evidence>
<proteinExistence type="inferred from homology"/>
<name>A0A401KFU0_ASPAW</name>
<dbReference type="GO" id="GO:0004356">
    <property type="term" value="F:glutamine synthetase activity"/>
    <property type="evidence" value="ECO:0007669"/>
    <property type="project" value="InterPro"/>
</dbReference>
<dbReference type="AlphaFoldDB" id="A0A401KFU0"/>
<dbReference type="SMART" id="SM01230">
    <property type="entry name" value="Gln-synt_C"/>
    <property type="match status" value="1"/>
</dbReference>
<gene>
    <name evidence="5" type="ORF">AAWM_00947</name>
</gene>
<organism evidence="5 6">
    <name type="scientific">Aspergillus awamori</name>
    <name type="common">Black koji mold</name>
    <dbReference type="NCBI Taxonomy" id="105351"/>
    <lineage>
        <taxon>Eukaryota</taxon>
        <taxon>Fungi</taxon>
        <taxon>Dikarya</taxon>
        <taxon>Ascomycota</taxon>
        <taxon>Pezizomycotina</taxon>
        <taxon>Eurotiomycetes</taxon>
        <taxon>Eurotiomycetidae</taxon>
        <taxon>Eurotiales</taxon>
        <taxon>Aspergillaceae</taxon>
        <taxon>Aspergillus</taxon>
    </lineage>
</organism>
<keyword evidence="1" id="KW-0436">Ligase</keyword>
<comment type="caution">
    <text evidence="5">The sequence shown here is derived from an EMBL/GenBank/DDBJ whole genome shotgun (WGS) entry which is preliminary data.</text>
</comment>
<evidence type="ECO:0000313" key="5">
    <source>
        <dbReference type="EMBL" id="GCB18062.1"/>
    </source>
</evidence>
<dbReference type="PROSITE" id="PS51987">
    <property type="entry name" value="GS_CATALYTIC"/>
    <property type="match status" value="1"/>
</dbReference>
<protein>
    <submittedName>
        <fullName evidence="5">Protein fluG</fullName>
    </submittedName>
</protein>
<dbReference type="Pfam" id="PF00120">
    <property type="entry name" value="Gln-synt_C"/>
    <property type="match status" value="1"/>
</dbReference>
<dbReference type="InterPro" id="IPR008146">
    <property type="entry name" value="Gln_synth_cat_dom"/>
</dbReference>
<evidence type="ECO:0000256" key="2">
    <source>
        <dbReference type="PROSITE-ProRule" id="PRU01331"/>
    </source>
</evidence>
<dbReference type="PANTHER" id="PTHR43785:SF2">
    <property type="entry name" value="TYPE-1 GLUTAMINE SYNTHETASE 1"/>
    <property type="match status" value="1"/>
</dbReference>
<reference evidence="5 6" key="1">
    <citation type="submission" date="2016-09" db="EMBL/GenBank/DDBJ databases">
        <title>Aspergillus awamori IFM 58123T.</title>
        <authorList>
            <person name="Kusuya Y."/>
            <person name="Shimizu M."/>
            <person name="Takahashi H."/>
            <person name="Yaguchi T."/>
        </authorList>
    </citation>
    <scope>NUCLEOTIDE SEQUENCE [LARGE SCALE GENOMIC DNA]</scope>
    <source>
        <strain evidence="5 6">IFM 58123</strain>
    </source>
</reference>
<dbReference type="SUPFAM" id="SSF55931">
    <property type="entry name" value="Glutamine synthetase/guanido kinase"/>
    <property type="match status" value="1"/>
</dbReference>
<dbReference type="InterPro" id="IPR014746">
    <property type="entry name" value="Gln_synth/guanido_kin_cat_dom"/>
</dbReference>
<dbReference type="PANTHER" id="PTHR43785">
    <property type="entry name" value="GAMMA-GLUTAMYLPUTRESCINE SYNTHETASE"/>
    <property type="match status" value="1"/>
</dbReference>
<sequence>MENMKPLTQWEQFRSQREDIKFVWVQFMTYIGTNLVRMIPIAHFTRLIETNQAISVPKAVLHLLPHDHVATGGSLTGSFYLRPDLTSFCHHLNPGRALVMATWVDTDNKPIGQCARSKLEALTDLIRRQMSCSVLVGFELEFVLLRRRKSPTGQLEYEPMNINHSWCSMTLEDEYLLGFLEEAAGALEDIGISVQQFHAELAPGQWEFILPPESPVKAVDTLVRARQVIMSIADKHGYRATLYPRLSTEKAGTGSHVHLSLNSLNSERDRQLNIESFFAGILNHFPAIAAFTLPQDISYGRVQAGISSGGEYVAWGWENRETILRRISSNRFEIKMMDGLANPYLALCAMFAAGLHGTMNGSPLTAGPCSQEPSKLAESERLALGIHMMLPRNLRESLSSLEQDGVLHRYMGESMVSTYLAVKRCEMETIQEWGLEDARAWFISRY</sequence>
<dbReference type="EMBL" id="BDHI01000001">
    <property type="protein sequence ID" value="GCB18062.1"/>
    <property type="molecule type" value="Genomic_DNA"/>
</dbReference>
<feature type="domain" description="GS catalytic" evidence="4">
    <location>
        <begin position="115"/>
        <end position="446"/>
    </location>
</feature>
<accession>A0A401KFU0</accession>
<dbReference type="Gene3D" id="3.30.590.10">
    <property type="entry name" value="Glutamine synthetase/guanido kinase, catalytic domain"/>
    <property type="match status" value="1"/>
</dbReference>
<dbReference type="STRING" id="105351.A0A401KFU0"/>
<evidence type="ECO:0000256" key="3">
    <source>
        <dbReference type="RuleBase" id="RU000384"/>
    </source>
</evidence>